<dbReference type="EMBL" id="AFAR01000070">
    <property type="protein sequence ID" value="EGF28741.1"/>
    <property type="molecule type" value="Genomic_DNA"/>
</dbReference>
<sequence length="53" mass="5930">MKNQAPKDQTEKDRHTNVRRHGLGPKPAGAKHLCAEAKESHAKYDREGHPCQA</sequence>
<evidence type="ECO:0000313" key="2">
    <source>
        <dbReference type="EMBL" id="EGF28741.1"/>
    </source>
</evidence>
<evidence type="ECO:0000313" key="3">
    <source>
        <dbReference type="Proteomes" id="UP000006222"/>
    </source>
</evidence>
<organism evidence="2 3">
    <name type="scientific">Rhodopirellula baltica WH47</name>
    <dbReference type="NCBI Taxonomy" id="991778"/>
    <lineage>
        <taxon>Bacteria</taxon>
        <taxon>Pseudomonadati</taxon>
        <taxon>Planctomycetota</taxon>
        <taxon>Planctomycetia</taxon>
        <taxon>Pirellulales</taxon>
        <taxon>Pirellulaceae</taxon>
        <taxon>Rhodopirellula</taxon>
    </lineage>
</organism>
<proteinExistence type="predicted"/>
<evidence type="ECO:0000256" key="1">
    <source>
        <dbReference type="SAM" id="MobiDB-lite"/>
    </source>
</evidence>
<dbReference type="Proteomes" id="UP000006222">
    <property type="component" value="Unassembled WGS sequence"/>
</dbReference>
<comment type="caution">
    <text evidence="2">The sequence shown here is derived from an EMBL/GenBank/DDBJ whole genome shotgun (WGS) entry which is preliminary data.</text>
</comment>
<dbReference type="PATRIC" id="fig|991778.3.peg.1326"/>
<feature type="region of interest" description="Disordered" evidence="1">
    <location>
        <begin position="1"/>
        <end position="53"/>
    </location>
</feature>
<gene>
    <name evidence="2" type="ORF">RBWH47_03773</name>
</gene>
<accession>F2ANJ5</accession>
<name>F2ANJ5_RHOBT</name>
<protein>
    <submittedName>
        <fullName evidence="2">Uncharacterized protein</fullName>
    </submittedName>
</protein>
<reference evidence="2 3" key="1">
    <citation type="journal article" date="2013" name="Mar. Genomics">
        <title>Expression of sulfatases in Rhodopirellula baltica and the diversity of sulfatases in the genus Rhodopirellula.</title>
        <authorList>
            <person name="Wegner C.E."/>
            <person name="Richter-Heitmann T."/>
            <person name="Klindworth A."/>
            <person name="Klockow C."/>
            <person name="Richter M."/>
            <person name="Achstetter T."/>
            <person name="Glockner F.O."/>
            <person name="Harder J."/>
        </authorList>
    </citation>
    <scope>NUCLEOTIDE SEQUENCE [LARGE SCALE GENOMIC DNA]</scope>
    <source>
        <strain evidence="2 3">WH47</strain>
    </source>
</reference>
<dbReference type="AlphaFoldDB" id="F2ANJ5"/>
<feature type="compositionally biased region" description="Basic and acidic residues" evidence="1">
    <location>
        <begin position="33"/>
        <end position="53"/>
    </location>
</feature>